<comment type="caution">
    <text evidence="2">The sequence shown here is derived from an EMBL/GenBank/DDBJ whole genome shotgun (WGS) entry which is preliminary data.</text>
</comment>
<protein>
    <submittedName>
        <fullName evidence="2">Uncharacterized protein</fullName>
    </submittedName>
</protein>
<sequence length="337" mass="38234">MKVPPPYEQERTDSIIRGKWIPTCLLLLCRGSAALQDLELDEAERHQPQGKPRHDPREQYEHAGDPHVCVPQQRPERDVPLLLKQRGAAPAGGRRRCHRRRRQHPRHRYRVHHVHRCDNPSPIPLLRLHQPLGAAHPRGALENEREQQLRLGSWRCGTIKNDSIRESVQNIVVALLNRSIFTRKELMCTLGILDALATTLQLLSPFAAQHVIATFYSLLFVDTYYSIIRSKRNPSSLLSLTSSVKFIHRVDAVENSLGVRWELAEGIGSLSGWCKGVLQKKTETCRKIIGGSRKACRERFAEGIGKLVGNMPRDRRKKTKRLTTRTSEAAALAGVRS</sequence>
<organism evidence="2 3">
    <name type="scientific">Ensete ventricosum</name>
    <name type="common">Abyssinian banana</name>
    <name type="synonym">Musa ensete</name>
    <dbReference type="NCBI Taxonomy" id="4639"/>
    <lineage>
        <taxon>Eukaryota</taxon>
        <taxon>Viridiplantae</taxon>
        <taxon>Streptophyta</taxon>
        <taxon>Embryophyta</taxon>
        <taxon>Tracheophyta</taxon>
        <taxon>Spermatophyta</taxon>
        <taxon>Magnoliopsida</taxon>
        <taxon>Liliopsida</taxon>
        <taxon>Zingiberales</taxon>
        <taxon>Musaceae</taxon>
        <taxon>Ensete</taxon>
    </lineage>
</organism>
<dbReference type="Proteomes" id="UP000287651">
    <property type="component" value="Unassembled WGS sequence"/>
</dbReference>
<feature type="compositionally biased region" description="Basic and acidic residues" evidence="1">
    <location>
        <begin position="43"/>
        <end position="65"/>
    </location>
</feature>
<reference evidence="2 3" key="1">
    <citation type="journal article" date="2014" name="Agronomy (Basel)">
        <title>A Draft Genome Sequence for Ensete ventricosum, the Drought-Tolerant Tree Against Hunger.</title>
        <authorList>
            <person name="Harrison J."/>
            <person name="Moore K.A."/>
            <person name="Paszkiewicz K."/>
            <person name="Jones T."/>
            <person name="Grant M."/>
            <person name="Ambacheew D."/>
            <person name="Muzemil S."/>
            <person name="Studholme D.J."/>
        </authorList>
    </citation>
    <scope>NUCLEOTIDE SEQUENCE [LARGE SCALE GENOMIC DNA]</scope>
</reference>
<accession>A0A426Y2I3</accession>
<dbReference type="AlphaFoldDB" id="A0A426Y2I3"/>
<evidence type="ECO:0000313" key="3">
    <source>
        <dbReference type="Proteomes" id="UP000287651"/>
    </source>
</evidence>
<gene>
    <name evidence="2" type="ORF">B296_00038307</name>
</gene>
<evidence type="ECO:0000313" key="2">
    <source>
        <dbReference type="EMBL" id="RRT45751.1"/>
    </source>
</evidence>
<feature type="compositionally biased region" description="Basic residues" evidence="1">
    <location>
        <begin position="93"/>
        <end position="105"/>
    </location>
</feature>
<dbReference type="EMBL" id="AMZH03015622">
    <property type="protein sequence ID" value="RRT45751.1"/>
    <property type="molecule type" value="Genomic_DNA"/>
</dbReference>
<proteinExistence type="predicted"/>
<feature type="region of interest" description="Disordered" evidence="1">
    <location>
        <begin position="86"/>
        <end position="105"/>
    </location>
</feature>
<evidence type="ECO:0000256" key="1">
    <source>
        <dbReference type="SAM" id="MobiDB-lite"/>
    </source>
</evidence>
<feature type="region of interest" description="Disordered" evidence="1">
    <location>
        <begin position="43"/>
        <end position="72"/>
    </location>
</feature>
<name>A0A426Y2I3_ENSVE</name>